<evidence type="ECO:0000256" key="3">
    <source>
        <dbReference type="PIRSR" id="PIRSR607837-1"/>
    </source>
</evidence>
<dbReference type="EMBL" id="FORT01000001">
    <property type="protein sequence ID" value="SFI78233.1"/>
    <property type="molecule type" value="Genomic_DNA"/>
</dbReference>
<dbReference type="Proteomes" id="UP000198915">
    <property type="component" value="Unassembled WGS sequence"/>
</dbReference>
<keyword evidence="2 3" id="KW-0479">Metal-binding</keyword>
<dbReference type="PANTHER" id="PTHR37302">
    <property type="entry name" value="SLR1116 PROTEIN"/>
    <property type="match status" value="1"/>
</dbReference>
<evidence type="ECO:0000313" key="5">
    <source>
        <dbReference type="Proteomes" id="UP000198915"/>
    </source>
</evidence>
<keyword evidence="5" id="KW-1185">Reference proteome</keyword>
<dbReference type="AlphaFoldDB" id="A0A1I3L0I3"/>
<dbReference type="Gene3D" id="1.20.120.450">
    <property type="entry name" value="dinb family like domain"/>
    <property type="match status" value="1"/>
</dbReference>
<dbReference type="SUPFAM" id="SSF109854">
    <property type="entry name" value="DinB/YfiT-like putative metalloenzymes"/>
    <property type="match status" value="1"/>
</dbReference>
<name>A0A1I3L0I3_9BACL</name>
<gene>
    <name evidence="4" type="ORF">SAMN05518846_101148</name>
</gene>
<accession>A0A1I3L0I3</accession>
<feature type="binding site" evidence="3">
    <location>
        <position position="140"/>
    </location>
    <ligand>
        <name>a divalent metal cation</name>
        <dbReference type="ChEBI" id="CHEBI:60240"/>
    </ligand>
</feature>
<dbReference type="RefSeq" id="WP_092266044.1">
    <property type="nucleotide sequence ID" value="NZ_BJOE01000019.1"/>
</dbReference>
<feature type="binding site" evidence="3">
    <location>
        <position position="136"/>
    </location>
    <ligand>
        <name>a divalent metal cation</name>
        <dbReference type="ChEBI" id="CHEBI:60240"/>
    </ligand>
</feature>
<dbReference type="InterPro" id="IPR034660">
    <property type="entry name" value="DinB/YfiT-like"/>
</dbReference>
<evidence type="ECO:0000256" key="1">
    <source>
        <dbReference type="ARBA" id="ARBA00008635"/>
    </source>
</evidence>
<dbReference type="Pfam" id="PF05163">
    <property type="entry name" value="DinB"/>
    <property type="match status" value="1"/>
</dbReference>
<sequence>MSNHVITMYDYHVWANQTLINRLKEVPRELYTQEMKSVFPTIAKTLVHVYLVDSTWIEIMKGAEMKDAMAANLSQMEQLEAKTLEELEVFFHEVAQKYRGFISAHDDLDQTIVLDNPYTRVRETSYTEILMNIITHATYHRGNISAMLRQADYASTMTDYALYWYANE</sequence>
<feature type="binding site" evidence="3">
    <location>
        <position position="48"/>
    </location>
    <ligand>
        <name>a divalent metal cation</name>
        <dbReference type="ChEBI" id="CHEBI:60240"/>
    </ligand>
</feature>
<dbReference type="InterPro" id="IPR007837">
    <property type="entry name" value="DinB"/>
</dbReference>
<reference evidence="5" key="1">
    <citation type="submission" date="2016-10" db="EMBL/GenBank/DDBJ databases">
        <authorList>
            <person name="Varghese N."/>
            <person name="Submissions S."/>
        </authorList>
    </citation>
    <scope>NUCLEOTIDE SEQUENCE [LARGE SCALE GENOMIC DNA]</scope>
    <source>
        <strain evidence="5">OK042</strain>
    </source>
</reference>
<evidence type="ECO:0000313" key="4">
    <source>
        <dbReference type="EMBL" id="SFI78233.1"/>
    </source>
</evidence>
<dbReference type="STRING" id="1884381.SAMN05518846_101148"/>
<organism evidence="4 5">
    <name type="scientific">Brevibacillus centrosporus</name>
    <dbReference type="NCBI Taxonomy" id="54910"/>
    <lineage>
        <taxon>Bacteria</taxon>
        <taxon>Bacillati</taxon>
        <taxon>Bacillota</taxon>
        <taxon>Bacilli</taxon>
        <taxon>Bacillales</taxon>
        <taxon>Paenibacillaceae</taxon>
        <taxon>Brevibacillus</taxon>
    </lineage>
</organism>
<dbReference type="PANTHER" id="PTHR37302:SF1">
    <property type="entry name" value="PROTEIN DINB"/>
    <property type="match status" value="1"/>
</dbReference>
<dbReference type="GO" id="GO:0046872">
    <property type="term" value="F:metal ion binding"/>
    <property type="evidence" value="ECO:0007669"/>
    <property type="project" value="UniProtKB-KW"/>
</dbReference>
<evidence type="ECO:0000256" key="2">
    <source>
        <dbReference type="ARBA" id="ARBA00022723"/>
    </source>
</evidence>
<comment type="similarity">
    <text evidence="1">Belongs to the DinB family.</text>
</comment>
<protein>
    <submittedName>
        <fullName evidence="4">Uncharacterized damage-inducible protein DinB (Forms a four-helix bundle)</fullName>
    </submittedName>
</protein>
<proteinExistence type="inferred from homology"/>